<dbReference type="PANTHER" id="PTHR45726:SF3">
    <property type="entry name" value="LEUKOTRIENE A-4 HYDROLASE"/>
    <property type="match status" value="1"/>
</dbReference>
<evidence type="ECO:0000259" key="3">
    <source>
        <dbReference type="Pfam" id="PF01433"/>
    </source>
</evidence>
<comment type="cofactor">
    <cofactor evidence="2">
        <name>Zn(2+)</name>
        <dbReference type="ChEBI" id="CHEBI:29105"/>
    </cofactor>
    <text evidence="2">Binds 1 zinc ion per subunit.</text>
</comment>
<feature type="binding site" evidence="2">
    <location>
        <position position="384"/>
    </location>
    <ligand>
        <name>Zn(2+)</name>
        <dbReference type="ChEBI" id="CHEBI:29105"/>
        <note>catalytic</note>
    </ligand>
</feature>
<dbReference type="PANTHER" id="PTHR45726">
    <property type="entry name" value="LEUKOTRIENE A-4 HYDROLASE"/>
    <property type="match status" value="1"/>
</dbReference>
<evidence type="ECO:0000313" key="5">
    <source>
        <dbReference type="Proteomes" id="UP000184112"/>
    </source>
</evidence>
<dbReference type="InterPro" id="IPR027268">
    <property type="entry name" value="Peptidase_M4/M1_CTD_sf"/>
</dbReference>
<evidence type="ECO:0000256" key="2">
    <source>
        <dbReference type="PIRSR" id="PIRSR634015-3"/>
    </source>
</evidence>
<feature type="binding site" evidence="2">
    <location>
        <position position="380"/>
    </location>
    <ligand>
        <name>Zn(2+)</name>
        <dbReference type="ChEBI" id="CHEBI:29105"/>
        <note>catalytic</note>
    </ligand>
</feature>
<reference evidence="4 5" key="1">
    <citation type="submission" date="2016-11" db="EMBL/GenBank/DDBJ databases">
        <authorList>
            <person name="Jaros S."/>
            <person name="Januszkiewicz K."/>
            <person name="Wedrychowicz H."/>
        </authorList>
    </citation>
    <scope>NUCLEOTIDE SEQUENCE [LARGE SCALE GENOMIC DNA]</scope>
    <source>
        <strain evidence="4 5">DSM 6792</strain>
    </source>
</reference>
<dbReference type="CDD" id="cd09604">
    <property type="entry name" value="M1_APN_like"/>
    <property type="match status" value="1"/>
</dbReference>
<feature type="binding site" evidence="2">
    <location>
        <position position="403"/>
    </location>
    <ligand>
        <name>Zn(2+)</name>
        <dbReference type="ChEBI" id="CHEBI:29105"/>
        <note>catalytic</note>
    </ligand>
</feature>
<gene>
    <name evidence="4" type="ORF">SAMN05444388_101750</name>
</gene>
<proteinExistence type="predicted"/>
<evidence type="ECO:0000256" key="1">
    <source>
        <dbReference type="PIRSR" id="PIRSR634015-1"/>
    </source>
</evidence>
<dbReference type="AlphaFoldDB" id="A0A1M5H924"/>
<feature type="active site" description="Proton donor" evidence="1">
    <location>
        <position position="464"/>
    </location>
</feature>
<keyword evidence="2" id="KW-0862">Zinc</keyword>
<accession>A0A1M5H924</accession>
<feature type="active site" description="Proton acceptor" evidence="1">
    <location>
        <position position="381"/>
    </location>
</feature>
<dbReference type="Proteomes" id="UP000184112">
    <property type="component" value="Unassembled WGS sequence"/>
</dbReference>
<dbReference type="EMBL" id="FQWH01000001">
    <property type="protein sequence ID" value="SHG12383.1"/>
    <property type="molecule type" value="Genomic_DNA"/>
</dbReference>
<dbReference type="InterPro" id="IPR014782">
    <property type="entry name" value="Peptidase_M1_dom"/>
</dbReference>
<feature type="domain" description="Peptidase M1 membrane alanine aminopeptidase" evidence="3">
    <location>
        <begin position="376"/>
        <end position="523"/>
    </location>
</feature>
<protein>
    <submittedName>
        <fullName evidence="4">Peptidase family M1</fullName>
    </submittedName>
</protein>
<dbReference type="InterPro" id="IPR034015">
    <property type="entry name" value="M1_LTA4H"/>
</dbReference>
<keyword evidence="2" id="KW-0479">Metal-binding</keyword>
<sequence>MEEFALFHFLLHINMRKIILLSFLSLGINSTFAQSAPYWQQHADYKMEVSMDVKNYQYKGKQELVYTNNSPDTLKKVFYHLFPNAFQPGSEMDARLHFIKDPDGRMVNKVKGADGKEVKQSRIETLKPNEIGFLKISDFKQDGVTAQTRVSGTILEVTLAKPILPNSKTTFTLDFDGQVPVQIRRSGRNNSEGVELSMSQWYPKLAEFDFEGWHADPYIAREFHGVWGNFDVKITIDKDYTIGGSGYLQDKNSIGHGYEDEGVTVTYPKKAKTLTWHFIAPNVHDFTWAADKEYTHDIVKGPNDVDLHFFYKNNPKTTANWKQLEPLMVKVMDYYNHRVGQYPYKQYSFIQGGDGGMEYAMCTLMLGNGTLEGILGTATHELGHSWFQHILASNESKHPWMDEGFTTYIEDSALNELKGDKKEVNPFTGNYKAYYSLVNSGKEQPQTTHGDRYDENRPYSISSYVKGSIFLSQLEYVIGRENVDAALKRYFNDFKFKHPTPNDIKRSAERVSGAELDWYLTDWAQTTNTIDYGIKDVADNAGKTTVTLERIGRMPMPIDLKVDYTDGTSETFYIPLRMMNFIKPNPNPREKRTVLDDWAWAQQNYSFTIDKNKTSIKKITIDPSGLMADVKQTNNVFEVK</sequence>
<name>A0A1M5H924_FLAJO</name>
<dbReference type="GO" id="GO:0008237">
    <property type="term" value="F:metallopeptidase activity"/>
    <property type="evidence" value="ECO:0007669"/>
    <property type="project" value="InterPro"/>
</dbReference>
<evidence type="ECO:0000313" key="4">
    <source>
        <dbReference type="EMBL" id="SHG12383.1"/>
    </source>
</evidence>
<dbReference type="Pfam" id="PF01433">
    <property type="entry name" value="Peptidase_M1"/>
    <property type="match status" value="1"/>
</dbReference>
<dbReference type="SUPFAM" id="SSF55486">
    <property type="entry name" value="Metalloproteases ('zincins'), catalytic domain"/>
    <property type="match status" value="1"/>
</dbReference>
<organism evidence="4 5">
    <name type="scientific">Flavobacterium johnsoniae</name>
    <name type="common">Cytophaga johnsonae</name>
    <dbReference type="NCBI Taxonomy" id="986"/>
    <lineage>
        <taxon>Bacteria</taxon>
        <taxon>Pseudomonadati</taxon>
        <taxon>Bacteroidota</taxon>
        <taxon>Flavobacteriia</taxon>
        <taxon>Flavobacteriales</taxon>
        <taxon>Flavobacteriaceae</taxon>
        <taxon>Flavobacterium</taxon>
    </lineage>
</organism>
<dbReference type="GO" id="GO:0008270">
    <property type="term" value="F:zinc ion binding"/>
    <property type="evidence" value="ECO:0007669"/>
    <property type="project" value="InterPro"/>
</dbReference>
<dbReference type="Gene3D" id="1.10.390.10">
    <property type="entry name" value="Neutral Protease Domain 2"/>
    <property type="match status" value="1"/>
</dbReference>